<dbReference type="EMBL" id="OY660881">
    <property type="protein sequence ID" value="CAJ1078885.1"/>
    <property type="molecule type" value="Genomic_DNA"/>
</dbReference>
<organism evidence="2 3">
    <name type="scientific">Xyrichtys novacula</name>
    <name type="common">Pearly razorfish</name>
    <name type="synonym">Hemipteronotus novacula</name>
    <dbReference type="NCBI Taxonomy" id="13765"/>
    <lineage>
        <taxon>Eukaryota</taxon>
        <taxon>Metazoa</taxon>
        <taxon>Chordata</taxon>
        <taxon>Craniata</taxon>
        <taxon>Vertebrata</taxon>
        <taxon>Euteleostomi</taxon>
        <taxon>Actinopterygii</taxon>
        <taxon>Neopterygii</taxon>
        <taxon>Teleostei</taxon>
        <taxon>Neoteleostei</taxon>
        <taxon>Acanthomorphata</taxon>
        <taxon>Eupercaria</taxon>
        <taxon>Labriformes</taxon>
        <taxon>Labridae</taxon>
        <taxon>Xyrichtys</taxon>
    </lineage>
</organism>
<feature type="compositionally biased region" description="Basic and acidic residues" evidence="1">
    <location>
        <begin position="109"/>
        <end position="120"/>
    </location>
</feature>
<feature type="compositionally biased region" description="Gly residues" evidence="1">
    <location>
        <begin position="85"/>
        <end position="96"/>
    </location>
</feature>
<feature type="region of interest" description="Disordered" evidence="1">
    <location>
        <begin position="78"/>
        <end position="131"/>
    </location>
</feature>
<dbReference type="AlphaFoldDB" id="A0AAV1GZR6"/>
<gene>
    <name evidence="2" type="ORF">XNOV1_A009908</name>
</gene>
<evidence type="ECO:0000313" key="2">
    <source>
        <dbReference type="EMBL" id="CAJ1078885.1"/>
    </source>
</evidence>
<evidence type="ECO:0000256" key="1">
    <source>
        <dbReference type="SAM" id="MobiDB-lite"/>
    </source>
</evidence>
<proteinExistence type="predicted"/>
<sequence>MHALSEVEWTPAAAIRSCSSPLIYKEIKLGLCFQVNLYLEHLSCAPRGTGDFYQRERFGVKCGAANITADLLNKRTAQSPHSGFMRGGTGGEGTGGAALSPERIKRLRHSSEDSRDRKTQCEQLQVEDGGI</sequence>
<keyword evidence="3" id="KW-1185">Reference proteome</keyword>
<evidence type="ECO:0000313" key="3">
    <source>
        <dbReference type="Proteomes" id="UP001178508"/>
    </source>
</evidence>
<name>A0AAV1GZR6_XYRNO</name>
<accession>A0AAV1GZR6</accession>
<dbReference type="Proteomes" id="UP001178508">
    <property type="component" value="Chromosome 18"/>
</dbReference>
<protein>
    <submittedName>
        <fullName evidence="2">Uncharacterized protein</fullName>
    </submittedName>
</protein>
<reference evidence="2" key="1">
    <citation type="submission" date="2023-08" db="EMBL/GenBank/DDBJ databases">
        <authorList>
            <person name="Alioto T."/>
            <person name="Alioto T."/>
            <person name="Gomez Garrido J."/>
        </authorList>
    </citation>
    <scope>NUCLEOTIDE SEQUENCE</scope>
</reference>